<keyword evidence="2" id="KW-0808">Transferase</keyword>
<dbReference type="InterPro" id="IPR000537">
    <property type="entry name" value="UbiA_prenyltransferase"/>
</dbReference>
<dbReference type="Pfam" id="PF01040">
    <property type="entry name" value="UbiA"/>
    <property type="match status" value="1"/>
</dbReference>
<evidence type="ECO:0000313" key="9">
    <source>
        <dbReference type="EMBL" id="CEP00364.1"/>
    </source>
</evidence>
<comment type="subcellular location">
    <subcellularLocation>
        <location evidence="1">Membrane</location>
        <topology evidence="1">Multi-pass membrane protein</topology>
    </subcellularLocation>
</comment>
<feature type="transmembrane region" description="Helical" evidence="8">
    <location>
        <begin position="82"/>
        <end position="102"/>
    </location>
</feature>
<evidence type="ECO:0000313" key="10">
    <source>
        <dbReference type="EMBL" id="SPQ94127.1"/>
    </source>
</evidence>
<evidence type="ECO:0000313" key="12">
    <source>
        <dbReference type="Proteomes" id="UP000290189"/>
    </source>
</evidence>
<dbReference type="FunFam" id="1.10.357.140:FF:000006">
    <property type="entry name" value="Protoheme IX farnesyltransferase, mitochondrial"/>
    <property type="match status" value="1"/>
</dbReference>
<dbReference type="EMBL" id="OVEO01000002">
    <property type="protein sequence ID" value="SPQ94127.1"/>
    <property type="molecule type" value="Genomic_DNA"/>
</dbReference>
<reference evidence="9 11" key="1">
    <citation type="submission" date="2015-02" db="EMBL/GenBank/DDBJ databases">
        <authorList>
            <person name="Chooi Y.-H."/>
        </authorList>
    </citation>
    <scope>NUCLEOTIDE SEQUENCE [LARGE SCALE GENOMIC DNA]</scope>
    <source>
        <strain evidence="9">E3</strain>
    </source>
</reference>
<evidence type="ECO:0000256" key="5">
    <source>
        <dbReference type="ARBA" id="ARBA00023133"/>
    </source>
</evidence>
<keyword evidence="3 8" id="KW-0812">Transmembrane</keyword>
<accession>A0A0G4IZ26</accession>
<dbReference type="AlphaFoldDB" id="A0A0G4IZ26"/>
<evidence type="ECO:0000256" key="1">
    <source>
        <dbReference type="ARBA" id="ARBA00004141"/>
    </source>
</evidence>
<sequence>MLRLVQCMPRLSKLRLSGLVATTTGFGFLAAGSPLDGVALAAAVGGTLLTACSAGAFNQIIEIASDAKMKRTRSRPLPSGRINVKQASLFGAVTGGAGLAVLCAGTNPLTAALGLANLVFYTNVYTPLKKITPWNTEIGAIVGAIPPVMGWTAATGCLFAPEVVALSSILFLWQMPHFLSLAWILRHDYRSGGYRMLSLNDADGKTTARASLIYTGMLFLLPVATTAAGMTNGMFVAHGLAANSFILYNAFQFYSAPSDASARSLFRSSLWHLPLLMALFAYHKLNRQKEAALKEIDDLHTFGKRLCIHEGVATTAGKCIETLETTDKEANTLSSIY</sequence>
<dbReference type="PANTHER" id="PTHR43448:SF2">
    <property type="entry name" value="PROTOHEME IX FARNESYLTRANSFERASE, MITOCHONDRIAL"/>
    <property type="match status" value="1"/>
</dbReference>
<evidence type="ECO:0000256" key="8">
    <source>
        <dbReference type="SAM" id="Phobius"/>
    </source>
</evidence>
<geneLocation type="mitochondrion" evidence="10"/>
<feature type="transmembrane region" description="Helical" evidence="8">
    <location>
        <begin position="38"/>
        <end position="61"/>
    </location>
</feature>
<protein>
    <recommendedName>
        <fullName evidence="7">Heme O synthase</fullName>
    </recommendedName>
</protein>
<gene>
    <name evidence="9" type="ORF">PBRA_001418</name>
    <name evidence="10" type="ORF">PLBR_LOCUS1342</name>
</gene>
<dbReference type="GO" id="GO:0006784">
    <property type="term" value="P:heme A biosynthetic process"/>
    <property type="evidence" value="ECO:0007669"/>
    <property type="project" value="TreeGrafter"/>
</dbReference>
<feature type="transmembrane region" description="Helical" evidence="8">
    <location>
        <begin position="12"/>
        <end position="32"/>
    </location>
</feature>
<dbReference type="EMBL" id="CDSF01000101">
    <property type="protein sequence ID" value="CEP00364.1"/>
    <property type="molecule type" value="Genomic_DNA"/>
</dbReference>
<organism evidence="9 11">
    <name type="scientific">Plasmodiophora brassicae</name>
    <name type="common">Clubroot disease agent</name>
    <dbReference type="NCBI Taxonomy" id="37360"/>
    <lineage>
        <taxon>Eukaryota</taxon>
        <taxon>Sar</taxon>
        <taxon>Rhizaria</taxon>
        <taxon>Endomyxa</taxon>
        <taxon>Phytomyxea</taxon>
        <taxon>Plasmodiophorida</taxon>
        <taxon>Plasmodiophoridae</taxon>
        <taxon>Plasmodiophora</taxon>
    </lineage>
</organism>
<evidence type="ECO:0000256" key="2">
    <source>
        <dbReference type="ARBA" id="ARBA00022679"/>
    </source>
</evidence>
<evidence type="ECO:0000256" key="4">
    <source>
        <dbReference type="ARBA" id="ARBA00022989"/>
    </source>
</evidence>
<dbReference type="Gene3D" id="1.10.357.140">
    <property type="entry name" value="UbiA prenyltransferase"/>
    <property type="match status" value="1"/>
</dbReference>
<dbReference type="CDD" id="cd13957">
    <property type="entry name" value="PT_UbiA_Cox10"/>
    <property type="match status" value="1"/>
</dbReference>
<dbReference type="OMA" id="MVWDRDI"/>
<dbReference type="GO" id="GO:0005739">
    <property type="term" value="C:mitochondrion"/>
    <property type="evidence" value="ECO:0007669"/>
    <property type="project" value="TreeGrafter"/>
</dbReference>
<name>A0A0G4IZ26_PLABS</name>
<dbReference type="InterPro" id="IPR006369">
    <property type="entry name" value="Protohaem_IX_farnesylTrfase"/>
</dbReference>
<dbReference type="STRING" id="37360.A0A0G4IZ26"/>
<keyword evidence="6 8" id="KW-0472">Membrane</keyword>
<dbReference type="InterPro" id="IPR044878">
    <property type="entry name" value="UbiA_sf"/>
</dbReference>
<keyword evidence="4 8" id="KW-1133">Transmembrane helix</keyword>
<evidence type="ECO:0000256" key="7">
    <source>
        <dbReference type="ARBA" id="ARBA00030253"/>
    </source>
</evidence>
<dbReference type="NCBIfam" id="TIGR01473">
    <property type="entry name" value="cyoE_ctaB"/>
    <property type="match status" value="1"/>
</dbReference>
<dbReference type="HAMAP" id="MF_00154">
    <property type="entry name" value="CyoE_CtaB"/>
    <property type="match status" value="1"/>
</dbReference>
<keyword evidence="10" id="KW-0496">Mitochondrion</keyword>
<keyword evidence="11" id="KW-1185">Reference proteome</keyword>
<dbReference type="GO" id="GO:0008495">
    <property type="term" value="F:protoheme IX farnesyltransferase activity"/>
    <property type="evidence" value="ECO:0007669"/>
    <property type="project" value="InterPro"/>
</dbReference>
<evidence type="ECO:0000256" key="6">
    <source>
        <dbReference type="ARBA" id="ARBA00023136"/>
    </source>
</evidence>
<evidence type="ECO:0000256" key="3">
    <source>
        <dbReference type="ARBA" id="ARBA00022692"/>
    </source>
</evidence>
<reference evidence="10 12" key="2">
    <citation type="submission" date="2018-03" db="EMBL/GenBank/DDBJ databases">
        <authorList>
            <person name="Fogelqvist J."/>
        </authorList>
    </citation>
    <scope>NUCLEOTIDE SEQUENCE [LARGE SCALE GENOMIC DNA]</scope>
</reference>
<evidence type="ECO:0000313" key="11">
    <source>
        <dbReference type="Proteomes" id="UP000039324"/>
    </source>
</evidence>
<dbReference type="Proteomes" id="UP000290189">
    <property type="component" value="Unassembled WGS sequence"/>
</dbReference>
<feature type="transmembrane region" description="Helical" evidence="8">
    <location>
        <begin position="206"/>
        <end position="229"/>
    </location>
</feature>
<dbReference type="GO" id="GO:0016020">
    <property type="term" value="C:membrane"/>
    <property type="evidence" value="ECO:0007669"/>
    <property type="project" value="UniProtKB-SubCell"/>
</dbReference>
<proteinExistence type="inferred from homology"/>
<keyword evidence="5" id="KW-0350">Heme biosynthesis</keyword>
<dbReference type="PANTHER" id="PTHR43448">
    <property type="entry name" value="PROTOHEME IX FARNESYLTRANSFERASE, MITOCHONDRIAL"/>
    <property type="match status" value="1"/>
</dbReference>
<dbReference type="Proteomes" id="UP000039324">
    <property type="component" value="Unassembled WGS sequence"/>
</dbReference>
<dbReference type="OrthoDB" id="5211at2759"/>
<feature type="transmembrane region" description="Helical" evidence="8">
    <location>
        <begin position="167"/>
        <end position="185"/>
    </location>
</feature>